<dbReference type="InterPro" id="IPR036055">
    <property type="entry name" value="LDL_receptor-like_sf"/>
</dbReference>
<accession>A0AAW0V7G8</accession>
<comment type="caution">
    <text evidence="5">The sequence shown here is derived from an EMBL/GenBank/DDBJ whole genome shotgun (WGS) entry which is preliminary data.</text>
</comment>
<dbReference type="InterPro" id="IPR013320">
    <property type="entry name" value="ConA-like_dom_sf"/>
</dbReference>
<dbReference type="Gene3D" id="2.60.120.200">
    <property type="match status" value="1"/>
</dbReference>
<protein>
    <submittedName>
        <fullName evidence="5">Uncharacterized protein</fullName>
    </submittedName>
</protein>
<feature type="transmembrane region" description="Helical" evidence="4">
    <location>
        <begin position="780"/>
        <end position="798"/>
    </location>
</feature>
<reference evidence="5 6" key="1">
    <citation type="submission" date="2023-03" db="EMBL/GenBank/DDBJ databases">
        <title>High-quality genome of Scylla paramamosain provides insights in environmental adaptation.</title>
        <authorList>
            <person name="Zhang L."/>
        </authorList>
    </citation>
    <scope>NUCLEOTIDE SEQUENCE [LARGE SCALE GENOMIC DNA]</scope>
    <source>
        <strain evidence="5">LZ_2023a</strain>
        <tissue evidence="5">Muscle</tissue>
    </source>
</reference>
<feature type="region of interest" description="Disordered" evidence="3">
    <location>
        <begin position="844"/>
        <end position="868"/>
    </location>
</feature>
<dbReference type="SUPFAM" id="SSF49899">
    <property type="entry name" value="Concanavalin A-like lectins/glucanases"/>
    <property type="match status" value="1"/>
</dbReference>
<dbReference type="AlphaFoldDB" id="A0AAW0V7G8"/>
<feature type="disulfide bond" evidence="2">
    <location>
        <begin position="486"/>
        <end position="504"/>
    </location>
</feature>
<dbReference type="PROSITE" id="PS50068">
    <property type="entry name" value="LDLRA_2"/>
    <property type="match status" value="1"/>
</dbReference>
<dbReference type="Pfam" id="PF00057">
    <property type="entry name" value="Ldl_recept_a"/>
    <property type="match status" value="1"/>
</dbReference>
<dbReference type="GO" id="GO:0005230">
    <property type="term" value="F:extracellular ligand-gated monoatomic ion channel activity"/>
    <property type="evidence" value="ECO:0007669"/>
    <property type="project" value="InterPro"/>
</dbReference>
<dbReference type="InterPro" id="IPR002172">
    <property type="entry name" value="LDrepeatLR_classA_rpt"/>
</dbReference>
<dbReference type="EMBL" id="JARAKH010000001">
    <property type="protein sequence ID" value="KAK8407466.1"/>
    <property type="molecule type" value="Genomic_DNA"/>
</dbReference>
<feature type="disulfide bond" evidence="2">
    <location>
        <begin position="498"/>
        <end position="513"/>
    </location>
</feature>
<dbReference type="Gene3D" id="2.70.170.10">
    <property type="entry name" value="Neurotransmitter-gated ion-channel ligand-binding domain"/>
    <property type="match status" value="1"/>
</dbReference>
<keyword evidence="4" id="KW-1133">Transmembrane helix</keyword>
<dbReference type="CDD" id="cd00112">
    <property type="entry name" value="LDLa"/>
    <property type="match status" value="1"/>
</dbReference>
<name>A0AAW0V7G8_SCYPA</name>
<dbReference type="SUPFAM" id="SSF57424">
    <property type="entry name" value="LDL receptor-like module"/>
    <property type="match status" value="1"/>
</dbReference>
<sequence>MVYTRLHTRLNASRHVPFVLVRGEAVTISMQKKKIDMWLGVWLRGAGAGCFGPLLALLCLIPLWHWVAAGSSRKAEILAVGVNMDNSKSLRLQRTIEVPETTDALTVCLHLRILFLRTNPSLIFFLQDSPCSLSVRNNKLQALVGSLLLTHRRPLETHAWHHLCLVVGQHLELAMQGNYTADVDVKLSGDSEQLLPQGNATLWLGRSKNTPRGVQESVGGYATLPQVYPGRLSEEKIVSLARCEEIPDGDLATEAWRVTGQGGELLGDVDPSNLTRLAHVHTLSGVTFELARDVCPPHPEGQLLLLPGHHTPRQAARRCRSLGGQLPQPKETLRGVVSTMPCAQGDAAVACWVGADDDYYLLEITEGKISHQSVRGAMNVNASSGLCCQVSQRPIIEMRVENLNYKSSRFAIVPSETQLRFVSDNGDMIYLREDQLDVQMFGSWAWSLTFNGHWTGRHEVVNTSPWRQGPGRQVVMSACGKDEFTCTDGYCVGLDSRCDGLDDCGDKADERYCETLPERPEKHSLDGLQRSDPAVSLTFNLVTLKEIEETPPALTMRLRLQSTWHDDSLSLWHLSHHPRDNVIPILKAPRTPSYNLGNSDYESFLQRHNPAHKVVTLTAKKLRDGVPGVHDLHEGYKYNAGKEAVLMMTEEFQTTVTCFFEYEFYPFDTQTCDFNLSLITSSDWRPYFNIGDTMAVSSPQFTHTFTMQPLHQQCSHDLPARPSSINFREYRTMCFYLALRLAFRDRIMVTLSCFIVLATLNAQDQVSGVRHSSFKVMDVYMFYTLFRLFLVFIAHIFIERLRGWLERVVQDKQAEGEAERGQNLNNPSKISEVWLTEVEDVKTHQEGEIHRRHNSRDENKLGKPPGGWVHEVTTEACPSFRGTWSSHVSEEQRLNAATSSTSQSVIHHFNKICSGLSHPAHTEERDKREAAAGMNV</sequence>
<dbReference type="PROSITE" id="PS01209">
    <property type="entry name" value="LDLRA_1"/>
    <property type="match status" value="1"/>
</dbReference>
<evidence type="ECO:0000256" key="2">
    <source>
        <dbReference type="PROSITE-ProRule" id="PRU00124"/>
    </source>
</evidence>
<feature type="compositionally biased region" description="Basic and acidic residues" evidence="3">
    <location>
        <begin position="844"/>
        <end position="861"/>
    </location>
</feature>
<dbReference type="Proteomes" id="UP001487740">
    <property type="component" value="Unassembled WGS sequence"/>
</dbReference>
<dbReference type="GO" id="GO:0016020">
    <property type="term" value="C:membrane"/>
    <property type="evidence" value="ECO:0007669"/>
    <property type="project" value="InterPro"/>
</dbReference>
<dbReference type="Gene3D" id="4.10.400.10">
    <property type="entry name" value="Low-density Lipoprotein Receptor"/>
    <property type="match status" value="1"/>
</dbReference>
<feature type="disulfide bond" evidence="2">
    <location>
        <begin position="479"/>
        <end position="491"/>
    </location>
</feature>
<keyword evidence="4" id="KW-0472">Membrane</keyword>
<dbReference type="InterPro" id="IPR036734">
    <property type="entry name" value="Neur_chan_lig-bd_sf"/>
</dbReference>
<evidence type="ECO:0000256" key="1">
    <source>
        <dbReference type="ARBA" id="ARBA00023157"/>
    </source>
</evidence>
<dbReference type="SMART" id="SM00192">
    <property type="entry name" value="LDLa"/>
    <property type="match status" value="1"/>
</dbReference>
<gene>
    <name evidence="5" type="ORF">O3P69_002186</name>
</gene>
<evidence type="ECO:0000256" key="3">
    <source>
        <dbReference type="SAM" id="MobiDB-lite"/>
    </source>
</evidence>
<organism evidence="5 6">
    <name type="scientific">Scylla paramamosain</name>
    <name type="common">Mud crab</name>
    <dbReference type="NCBI Taxonomy" id="85552"/>
    <lineage>
        <taxon>Eukaryota</taxon>
        <taxon>Metazoa</taxon>
        <taxon>Ecdysozoa</taxon>
        <taxon>Arthropoda</taxon>
        <taxon>Crustacea</taxon>
        <taxon>Multicrustacea</taxon>
        <taxon>Malacostraca</taxon>
        <taxon>Eumalacostraca</taxon>
        <taxon>Eucarida</taxon>
        <taxon>Decapoda</taxon>
        <taxon>Pleocyemata</taxon>
        <taxon>Brachyura</taxon>
        <taxon>Eubrachyura</taxon>
        <taxon>Portunoidea</taxon>
        <taxon>Portunidae</taxon>
        <taxon>Portuninae</taxon>
        <taxon>Scylla</taxon>
    </lineage>
</organism>
<evidence type="ECO:0000313" key="6">
    <source>
        <dbReference type="Proteomes" id="UP001487740"/>
    </source>
</evidence>
<evidence type="ECO:0000256" key="4">
    <source>
        <dbReference type="SAM" id="Phobius"/>
    </source>
</evidence>
<dbReference type="InterPro" id="IPR023415">
    <property type="entry name" value="LDLR_class-A_CS"/>
</dbReference>
<keyword evidence="4" id="KW-0812">Transmembrane</keyword>
<keyword evidence="6" id="KW-1185">Reference proteome</keyword>
<proteinExistence type="predicted"/>
<keyword evidence="1 2" id="KW-1015">Disulfide bond</keyword>
<evidence type="ECO:0000313" key="5">
    <source>
        <dbReference type="EMBL" id="KAK8407466.1"/>
    </source>
</evidence>
<feature type="transmembrane region" description="Helical" evidence="4">
    <location>
        <begin position="41"/>
        <end position="64"/>
    </location>
</feature>